<reference evidence="1 2" key="1">
    <citation type="journal article" date="2021" name="Elife">
        <title>Chloroplast acquisition without the gene transfer in kleptoplastic sea slugs, Plakobranchus ocellatus.</title>
        <authorList>
            <person name="Maeda T."/>
            <person name="Takahashi S."/>
            <person name="Yoshida T."/>
            <person name="Shimamura S."/>
            <person name="Takaki Y."/>
            <person name="Nagai Y."/>
            <person name="Toyoda A."/>
            <person name="Suzuki Y."/>
            <person name="Arimoto A."/>
            <person name="Ishii H."/>
            <person name="Satoh N."/>
            <person name="Nishiyama T."/>
            <person name="Hasebe M."/>
            <person name="Maruyama T."/>
            <person name="Minagawa J."/>
            <person name="Obokata J."/>
            <person name="Shigenobu S."/>
        </authorList>
    </citation>
    <scope>NUCLEOTIDE SEQUENCE [LARGE SCALE GENOMIC DNA]</scope>
</reference>
<dbReference type="AlphaFoldDB" id="A0AAV4C300"/>
<sequence>MISRAVGFPRIGNLGGTPHHSPYLHLKPHPLRQLMEDNGSQNEAIVVSGDIQIGERPDVYLDLVVNLPEGCLGRYIQELLNMSNNNLLSSSKSTQ</sequence>
<evidence type="ECO:0000313" key="1">
    <source>
        <dbReference type="EMBL" id="GFO25747.1"/>
    </source>
</evidence>
<accession>A0AAV4C300</accession>
<proteinExistence type="predicted"/>
<dbReference type="EMBL" id="BLXT01005772">
    <property type="protein sequence ID" value="GFO25747.1"/>
    <property type="molecule type" value="Genomic_DNA"/>
</dbReference>
<evidence type="ECO:0000313" key="2">
    <source>
        <dbReference type="Proteomes" id="UP000735302"/>
    </source>
</evidence>
<keyword evidence="2" id="KW-1185">Reference proteome</keyword>
<organism evidence="1 2">
    <name type="scientific">Plakobranchus ocellatus</name>
    <dbReference type="NCBI Taxonomy" id="259542"/>
    <lineage>
        <taxon>Eukaryota</taxon>
        <taxon>Metazoa</taxon>
        <taxon>Spiralia</taxon>
        <taxon>Lophotrochozoa</taxon>
        <taxon>Mollusca</taxon>
        <taxon>Gastropoda</taxon>
        <taxon>Heterobranchia</taxon>
        <taxon>Euthyneura</taxon>
        <taxon>Panpulmonata</taxon>
        <taxon>Sacoglossa</taxon>
        <taxon>Placobranchoidea</taxon>
        <taxon>Plakobranchidae</taxon>
        <taxon>Plakobranchus</taxon>
    </lineage>
</organism>
<name>A0AAV4C300_9GAST</name>
<dbReference type="Proteomes" id="UP000735302">
    <property type="component" value="Unassembled WGS sequence"/>
</dbReference>
<comment type="caution">
    <text evidence="1">The sequence shown here is derived from an EMBL/GenBank/DDBJ whole genome shotgun (WGS) entry which is preliminary data.</text>
</comment>
<gene>
    <name evidence="1" type="ORF">PoB_005225200</name>
</gene>
<protein>
    <submittedName>
        <fullName evidence="1">Uncharacterized protein</fullName>
    </submittedName>
</protein>